<evidence type="ECO:0000256" key="1">
    <source>
        <dbReference type="SAM" id="Phobius"/>
    </source>
</evidence>
<sequence length="120" mass="13512">MAADMLNVCNNRHLLRTSLDSVPMDTTRNARNVGLDSRHWAILVTTFQQRVELILTDMNICQTIFGLILTEIDSFIGWAQQRVLVIQIGVVVNQVALLMNFLFTLLIITVSIVGMIFPVP</sequence>
<name>T1IW27_STRMM</name>
<dbReference type="HOGENOM" id="CLU_2052539_0_0_1"/>
<accession>T1IW27</accession>
<dbReference type="EMBL" id="JH431604">
    <property type="status" value="NOT_ANNOTATED_CDS"/>
    <property type="molecule type" value="Genomic_DNA"/>
</dbReference>
<keyword evidence="1" id="KW-0812">Transmembrane</keyword>
<organism evidence="2 3">
    <name type="scientific">Strigamia maritima</name>
    <name type="common">European centipede</name>
    <name type="synonym">Geophilus maritimus</name>
    <dbReference type="NCBI Taxonomy" id="126957"/>
    <lineage>
        <taxon>Eukaryota</taxon>
        <taxon>Metazoa</taxon>
        <taxon>Ecdysozoa</taxon>
        <taxon>Arthropoda</taxon>
        <taxon>Myriapoda</taxon>
        <taxon>Chilopoda</taxon>
        <taxon>Pleurostigmophora</taxon>
        <taxon>Geophilomorpha</taxon>
        <taxon>Linotaeniidae</taxon>
        <taxon>Strigamia</taxon>
    </lineage>
</organism>
<keyword evidence="1" id="KW-0472">Membrane</keyword>
<protein>
    <submittedName>
        <fullName evidence="2">Uncharacterized protein</fullName>
    </submittedName>
</protein>
<feature type="transmembrane region" description="Helical" evidence="1">
    <location>
        <begin position="95"/>
        <end position="117"/>
    </location>
</feature>
<reference evidence="3" key="1">
    <citation type="submission" date="2011-05" db="EMBL/GenBank/DDBJ databases">
        <authorList>
            <person name="Richards S.R."/>
            <person name="Qu J."/>
            <person name="Jiang H."/>
            <person name="Jhangiani S.N."/>
            <person name="Agravi P."/>
            <person name="Goodspeed R."/>
            <person name="Gross S."/>
            <person name="Mandapat C."/>
            <person name="Jackson L."/>
            <person name="Mathew T."/>
            <person name="Pu L."/>
            <person name="Thornton R."/>
            <person name="Saada N."/>
            <person name="Wilczek-Boney K.B."/>
            <person name="Lee S."/>
            <person name="Kovar C."/>
            <person name="Wu Y."/>
            <person name="Scherer S.E."/>
            <person name="Worley K.C."/>
            <person name="Muzny D.M."/>
            <person name="Gibbs R."/>
        </authorList>
    </citation>
    <scope>NUCLEOTIDE SEQUENCE</scope>
    <source>
        <strain evidence="3">Brora</strain>
    </source>
</reference>
<dbReference type="Proteomes" id="UP000014500">
    <property type="component" value="Unassembled WGS sequence"/>
</dbReference>
<dbReference type="EnsemblMetazoa" id="SMAR005387-RA">
    <property type="protein sequence ID" value="SMAR005387-PA"/>
    <property type="gene ID" value="SMAR005387"/>
</dbReference>
<proteinExistence type="predicted"/>
<evidence type="ECO:0000313" key="2">
    <source>
        <dbReference type="EnsemblMetazoa" id="SMAR005387-PA"/>
    </source>
</evidence>
<reference evidence="2" key="2">
    <citation type="submission" date="2015-02" db="UniProtKB">
        <authorList>
            <consortium name="EnsemblMetazoa"/>
        </authorList>
    </citation>
    <scope>IDENTIFICATION</scope>
</reference>
<keyword evidence="3" id="KW-1185">Reference proteome</keyword>
<keyword evidence="1" id="KW-1133">Transmembrane helix</keyword>
<dbReference type="AlphaFoldDB" id="T1IW27"/>
<evidence type="ECO:0000313" key="3">
    <source>
        <dbReference type="Proteomes" id="UP000014500"/>
    </source>
</evidence>